<evidence type="ECO:0000256" key="1">
    <source>
        <dbReference type="ARBA" id="ARBA00023015"/>
    </source>
</evidence>
<dbReference type="GO" id="GO:0003677">
    <property type="term" value="F:DNA binding"/>
    <property type="evidence" value="ECO:0007669"/>
    <property type="project" value="UniProtKB-KW"/>
</dbReference>
<keyword evidence="2 5" id="KW-0238">DNA-binding</keyword>
<dbReference type="RefSeq" id="WP_249044339.1">
    <property type="nucleotide sequence ID" value="NZ_JAGIOO010000001.1"/>
</dbReference>
<proteinExistence type="predicted"/>
<dbReference type="PANTHER" id="PTHR33204">
    <property type="entry name" value="TRANSCRIPTIONAL REGULATOR, MARR FAMILY"/>
    <property type="match status" value="1"/>
</dbReference>
<sequence length="213" mass="22629">MSERSYQDGCGAAVALDQVGERWALLVVRELVFGPKRFRDLKAGLPHASQNVLSHRLRELEAAGVVRRVELGPPASSQGYELTALGRRLEPALLELARWGALLPQTKLGLGMGTDSFLLLLKALYRPRALSTSVRLHIGADSALVSLTPEAITVARGAAGPAEAELRAEVTTLWRLLFTGLTLDAAVAAGDLGLEGDRAAAEAFLTLFPAPAS</sequence>
<organism evidence="5 6">
    <name type="scientific">Crossiella equi</name>
    <dbReference type="NCBI Taxonomy" id="130796"/>
    <lineage>
        <taxon>Bacteria</taxon>
        <taxon>Bacillati</taxon>
        <taxon>Actinomycetota</taxon>
        <taxon>Actinomycetes</taxon>
        <taxon>Pseudonocardiales</taxon>
        <taxon>Pseudonocardiaceae</taxon>
        <taxon>Crossiella</taxon>
    </lineage>
</organism>
<dbReference type="InterPro" id="IPR036390">
    <property type="entry name" value="WH_DNA-bd_sf"/>
</dbReference>
<protein>
    <submittedName>
        <fullName evidence="5">DNA-binding HxlR family transcriptional regulator</fullName>
    </submittedName>
</protein>
<dbReference type="Pfam" id="PF01638">
    <property type="entry name" value="HxlR"/>
    <property type="match status" value="1"/>
</dbReference>
<dbReference type="SUPFAM" id="SSF55718">
    <property type="entry name" value="SCP-like"/>
    <property type="match status" value="1"/>
</dbReference>
<name>A0ABS5A657_9PSEU</name>
<dbReference type="InterPro" id="IPR002577">
    <property type="entry name" value="HTH_HxlR"/>
</dbReference>
<feature type="domain" description="HTH hxlR-type" evidence="4">
    <location>
        <begin position="10"/>
        <end position="108"/>
    </location>
</feature>
<evidence type="ECO:0000256" key="3">
    <source>
        <dbReference type="ARBA" id="ARBA00023163"/>
    </source>
</evidence>
<dbReference type="Proteomes" id="UP001519363">
    <property type="component" value="Unassembled WGS sequence"/>
</dbReference>
<accession>A0ABS5A657</accession>
<keyword evidence="6" id="KW-1185">Reference proteome</keyword>
<dbReference type="InterPro" id="IPR036527">
    <property type="entry name" value="SCP2_sterol-bd_dom_sf"/>
</dbReference>
<dbReference type="PROSITE" id="PS51118">
    <property type="entry name" value="HTH_HXLR"/>
    <property type="match status" value="1"/>
</dbReference>
<dbReference type="SUPFAM" id="SSF46785">
    <property type="entry name" value="Winged helix' DNA-binding domain"/>
    <property type="match status" value="1"/>
</dbReference>
<evidence type="ECO:0000256" key="2">
    <source>
        <dbReference type="ARBA" id="ARBA00023125"/>
    </source>
</evidence>
<dbReference type="PANTHER" id="PTHR33204:SF18">
    <property type="entry name" value="TRANSCRIPTIONAL REGULATORY PROTEIN"/>
    <property type="match status" value="1"/>
</dbReference>
<evidence type="ECO:0000313" key="6">
    <source>
        <dbReference type="Proteomes" id="UP001519363"/>
    </source>
</evidence>
<gene>
    <name evidence="5" type="ORF">JOF53_000953</name>
</gene>
<evidence type="ECO:0000259" key="4">
    <source>
        <dbReference type="PROSITE" id="PS51118"/>
    </source>
</evidence>
<reference evidence="5 6" key="1">
    <citation type="submission" date="2021-03" db="EMBL/GenBank/DDBJ databases">
        <title>Sequencing the genomes of 1000 actinobacteria strains.</title>
        <authorList>
            <person name="Klenk H.-P."/>
        </authorList>
    </citation>
    <scope>NUCLEOTIDE SEQUENCE [LARGE SCALE GENOMIC DNA]</scope>
    <source>
        <strain evidence="5 6">DSM 44580</strain>
    </source>
</reference>
<dbReference type="Gene3D" id="1.10.10.10">
    <property type="entry name" value="Winged helix-like DNA-binding domain superfamily/Winged helix DNA-binding domain"/>
    <property type="match status" value="1"/>
</dbReference>
<keyword evidence="1" id="KW-0805">Transcription regulation</keyword>
<comment type="caution">
    <text evidence="5">The sequence shown here is derived from an EMBL/GenBank/DDBJ whole genome shotgun (WGS) entry which is preliminary data.</text>
</comment>
<keyword evidence="3" id="KW-0804">Transcription</keyword>
<dbReference type="EMBL" id="JAGIOO010000001">
    <property type="protein sequence ID" value="MBP2472081.1"/>
    <property type="molecule type" value="Genomic_DNA"/>
</dbReference>
<dbReference type="InterPro" id="IPR036388">
    <property type="entry name" value="WH-like_DNA-bd_sf"/>
</dbReference>
<evidence type="ECO:0000313" key="5">
    <source>
        <dbReference type="EMBL" id="MBP2472081.1"/>
    </source>
</evidence>